<comment type="caution">
    <text evidence="4">The sequence shown here is derived from an EMBL/GenBank/DDBJ whole genome shotgun (WGS) entry which is preliminary data.</text>
</comment>
<sequence length="108" mass="12271">MKNRVQLIGHVGQDPEIKNLENGKVANLSIATHENYTNAKGEKVEQTEWHRISAWGKTADIIEKYVTKGKEIAVEGKLTHRNYEDKDGIKRYVSEIIVSEILLLKGNK</sequence>
<dbReference type="Proteomes" id="UP000800984">
    <property type="component" value="Unassembled WGS sequence"/>
</dbReference>
<name>A0ABX0I321_9FLAO</name>
<comment type="caution">
    <text evidence="2">Lacks conserved residue(s) required for the propagation of feature annotation.</text>
</comment>
<dbReference type="PANTHER" id="PTHR10302">
    <property type="entry name" value="SINGLE-STRANDED DNA-BINDING PROTEIN"/>
    <property type="match status" value="1"/>
</dbReference>
<evidence type="ECO:0000256" key="1">
    <source>
        <dbReference type="ARBA" id="ARBA00023125"/>
    </source>
</evidence>
<dbReference type="InterPro" id="IPR012340">
    <property type="entry name" value="NA-bd_OB-fold"/>
</dbReference>
<gene>
    <name evidence="4" type="primary">ssb</name>
    <name evidence="4" type="ORF">G4D72_00270</name>
</gene>
<proteinExistence type="inferred from homology"/>
<dbReference type="HAMAP" id="MF_00984">
    <property type="entry name" value="SSB"/>
    <property type="match status" value="1"/>
</dbReference>
<dbReference type="Gene3D" id="2.40.50.140">
    <property type="entry name" value="Nucleic acid-binding proteins"/>
    <property type="match status" value="1"/>
</dbReference>
<accession>A0ABX0I321</accession>
<protein>
    <recommendedName>
        <fullName evidence="2 3">Single-stranded DNA-binding protein</fullName>
        <shortName evidence="2">SSB</shortName>
    </recommendedName>
</protein>
<keyword evidence="1 2" id="KW-0238">DNA-binding</keyword>
<keyword evidence="5" id="KW-1185">Reference proteome</keyword>
<dbReference type="GO" id="GO:0003677">
    <property type="term" value="F:DNA binding"/>
    <property type="evidence" value="ECO:0007669"/>
    <property type="project" value="UniProtKB-KW"/>
</dbReference>
<dbReference type="NCBIfam" id="TIGR00621">
    <property type="entry name" value="ssb"/>
    <property type="match status" value="1"/>
</dbReference>
<dbReference type="RefSeq" id="WP_166075576.1">
    <property type="nucleotide sequence ID" value="NZ_JAAJBT010000001.1"/>
</dbReference>
<dbReference type="EMBL" id="JAAJBT010000001">
    <property type="protein sequence ID" value="NHM00538.1"/>
    <property type="molecule type" value="Genomic_DNA"/>
</dbReference>
<dbReference type="Pfam" id="PF00436">
    <property type="entry name" value="SSB"/>
    <property type="match status" value="1"/>
</dbReference>
<evidence type="ECO:0000313" key="5">
    <source>
        <dbReference type="Proteomes" id="UP000800984"/>
    </source>
</evidence>
<dbReference type="InterPro" id="IPR000424">
    <property type="entry name" value="Primosome_PriB/ssb"/>
</dbReference>
<evidence type="ECO:0000256" key="3">
    <source>
        <dbReference type="PIRNR" id="PIRNR002070"/>
    </source>
</evidence>
<dbReference type="CDD" id="cd04496">
    <property type="entry name" value="SSB_OBF"/>
    <property type="match status" value="1"/>
</dbReference>
<dbReference type="PIRSF" id="PIRSF002070">
    <property type="entry name" value="SSB"/>
    <property type="match status" value="1"/>
</dbReference>
<reference evidence="4 5" key="1">
    <citation type="submission" date="2020-02" db="EMBL/GenBank/DDBJ databases">
        <authorList>
            <person name="Chen W.-M."/>
        </authorList>
    </citation>
    <scope>NUCLEOTIDE SEQUENCE [LARGE SCALE GENOMIC DNA]</scope>
    <source>
        <strain evidence="4 5">KDG-16</strain>
    </source>
</reference>
<evidence type="ECO:0000256" key="2">
    <source>
        <dbReference type="HAMAP-Rule" id="MF_00984"/>
    </source>
</evidence>
<dbReference type="SUPFAM" id="SSF50249">
    <property type="entry name" value="Nucleic acid-binding proteins"/>
    <property type="match status" value="1"/>
</dbReference>
<evidence type="ECO:0000313" key="4">
    <source>
        <dbReference type="EMBL" id="NHM00538.1"/>
    </source>
</evidence>
<dbReference type="PROSITE" id="PS50935">
    <property type="entry name" value="SSB"/>
    <property type="match status" value="1"/>
</dbReference>
<comment type="subunit">
    <text evidence="2">Homotetramer.</text>
</comment>
<dbReference type="InterPro" id="IPR011344">
    <property type="entry name" value="ssDNA-bd"/>
</dbReference>
<organism evidence="4 5">
    <name type="scientific">Flavobacterium difficile</name>
    <dbReference type="NCBI Taxonomy" id="2709659"/>
    <lineage>
        <taxon>Bacteria</taxon>
        <taxon>Pseudomonadati</taxon>
        <taxon>Bacteroidota</taxon>
        <taxon>Flavobacteriia</taxon>
        <taxon>Flavobacteriales</taxon>
        <taxon>Flavobacteriaceae</taxon>
        <taxon>Flavobacterium</taxon>
    </lineage>
</organism>
<dbReference type="PANTHER" id="PTHR10302:SF0">
    <property type="entry name" value="SINGLE-STRANDED DNA-BINDING PROTEIN, MITOCHONDRIAL"/>
    <property type="match status" value="1"/>
</dbReference>